<keyword evidence="2" id="KW-0805">Transcription regulation</keyword>
<dbReference type="InterPro" id="IPR036390">
    <property type="entry name" value="WH_DNA-bd_sf"/>
</dbReference>
<dbReference type="PROSITE" id="PS50931">
    <property type="entry name" value="HTH_LYSR"/>
    <property type="match status" value="1"/>
</dbReference>
<dbReference type="RefSeq" id="WP_344731887.1">
    <property type="nucleotide sequence ID" value="NZ_BAAAZH010000006.1"/>
</dbReference>
<sequence length="297" mass="31685">MRFDPVQLETLVAIAEEGTFDAAARRLHVTPSAVSQRVRALENAAGTVLVRRTAPAGVTPAGEPLLRLGRQLRLLAAEAAVEVADEGGAPGSDVVDLRVAVNADSLLTWFPPVLGAVAGRPATALRLFIEDQAYSHDLLRRGDVLAAVTDSPDPVQGCSAEPLGVLRYVAVAAPDLLERHRHGRRLDRGSLPMVVFNERDHLQDRALAPLGLDRPRVVHRVPSAADFLTALVAGLGWGMCPVLALRSGPGAALERLRGVPAIDVPLHWQRWRIASPALDDLSDAVRSAARSLRPPAS</sequence>
<dbReference type="PANTHER" id="PTHR30579:SF2">
    <property type="entry name" value="HTH-TYPE TRANSCRIPTIONAL REGULATOR ARGP"/>
    <property type="match status" value="1"/>
</dbReference>
<reference evidence="8" key="1">
    <citation type="journal article" date="2019" name="Int. J. Syst. Evol. Microbiol.">
        <title>The Global Catalogue of Microorganisms (GCM) 10K type strain sequencing project: providing services to taxonomists for standard genome sequencing and annotation.</title>
        <authorList>
            <consortium name="The Broad Institute Genomics Platform"/>
            <consortium name="The Broad Institute Genome Sequencing Center for Infectious Disease"/>
            <person name="Wu L."/>
            <person name="Ma J."/>
        </authorList>
    </citation>
    <scope>NUCLEOTIDE SEQUENCE [LARGE SCALE GENOMIC DNA]</scope>
    <source>
        <strain evidence="8">JCM 16703</strain>
    </source>
</reference>
<comment type="caution">
    <text evidence="7">The sequence shown here is derived from an EMBL/GenBank/DDBJ whole genome shotgun (WGS) entry which is preliminary data.</text>
</comment>
<proteinExistence type="inferred from homology"/>
<keyword evidence="3" id="KW-0238">DNA-binding</keyword>
<dbReference type="Pfam" id="PF03466">
    <property type="entry name" value="LysR_substrate"/>
    <property type="match status" value="1"/>
</dbReference>
<dbReference type="Pfam" id="PF00126">
    <property type="entry name" value="HTH_1"/>
    <property type="match status" value="1"/>
</dbReference>
<dbReference type="Proteomes" id="UP001501495">
    <property type="component" value="Unassembled WGS sequence"/>
</dbReference>
<evidence type="ECO:0000256" key="1">
    <source>
        <dbReference type="ARBA" id="ARBA00009437"/>
    </source>
</evidence>
<evidence type="ECO:0000256" key="5">
    <source>
        <dbReference type="ARBA" id="ARBA00023163"/>
    </source>
</evidence>
<keyword evidence="8" id="KW-1185">Reference proteome</keyword>
<evidence type="ECO:0000259" key="6">
    <source>
        <dbReference type="PROSITE" id="PS50931"/>
    </source>
</evidence>
<evidence type="ECO:0000256" key="2">
    <source>
        <dbReference type="ARBA" id="ARBA00023015"/>
    </source>
</evidence>
<dbReference type="Gene3D" id="3.40.190.290">
    <property type="match status" value="1"/>
</dbReference>
<dbReference type="PANTHER" id="PTHR30579">
    <property type="entry name" value="TRANSCRIPTIONAL REGULATOR"/>
    <property type="match status" value="1"/>
</dbReference>
<organism evidence="7 8">
    <name type="scientific">Nocardioides fonticola</name>
    <dbReference type="NCBI Taxonomy" id="450363"/>
    <lineage>
        <taxon>Bacteria</taxon>
        <taxon>Bacillati</taxon>
        <taxon>Actinomycetota</taxon>
        <taxon>Actinomycetes</taxon>
        <taxon>Propionibacteriales</taxon>
        <taxon>Nocardioidaceae</taxon>
        <taxon>Nocardioides</taxon>
    </lineage>
</organism>
<keyword evidence="5" id="KW-0804">Transcription</keyword>
<comment type="similarity">
    <text evidence="1">Belongs to the LysR transcriptional regulatory family.</text>
</comment>
<dbReference type="EMBL" id="BAAAZH010000006">
    <property type="protein sequence ID" value="GAA4111639.1"/>
    <property type="molecule type" value="Genomic_DNA"/>
</dbReference>
<dbReference type="SUPFAM" id="SSF46785">
    <property type="entry name" value="Winged helix' DNA-binding domain"/>
    <property type="match status" value="1"/>
</dbReference>
<evidence type="ECO:0000313" key="7">
    <source>
        <dbReference type="EMBL" id="GAA4111639.1"/>
    </source>
</evidence>
<keyword evidence="4" id="KW-0010">Activator</keyword>
<protein>
    <submittedName>
        <fullName evidence="7">LysR family transcriptional regulator ArgP</fullName>
    </submittedName>
</protein>
<accession>A0ABP7XDX9</accession>
<evidence type="ECO:0000256" key="4">
    <source>
        <dbReference type="ARBA" id="ARBA00023159"/>
    </source>
</evidence>
<evidence type="ECO:0000313" key="8">
    <source>
        <dbReference type="Proteomes" id="UP001501495"/>
    </source>
</evidence>
<feature type="domain" description="HTH lysR-type" evidence="6">
    <location>
        <begin position="1"/>
        <end position="61"/>
    </location>
</feature>
<dbReference type="InterPro" id="IPR017685">
    <property type="entry name" value="ArgP"/>
</dbReference>
<evidence type="ECO:0000256" key="3">
    <source>
        <dbReference type="ARBA" id="ARBA00023125"/>
    </source>
</evidence>
<gene>
    <name evidence="7" type="ORF">GCM10022215_07510</name>
</gene>
<dbReference type="SUPFAM" id="SSF53850">
    <property type="entry name" value="Periplasmic binding protein-like II"/>
    <property type="match status" value="1"/>
</dbReference>
<dbReference type="InterPro" id="IPR005119">
    <property type="entry name" value="LysR_subst-bd"/>
</dbReference>
<dbReference type="NCBIfam" id="NF002964">
    <property type="entry name" value="PRK03635.1"/>
    <property type="match status" value="1"/>
</dbReference>
<dbReference type="InterPro" id="IPR000847">
    <property type="entry name" value="LysR_HTH_N"/>
</dbReference>
<dbReference type="Gene3D" id="1.10.10.10">
    <property type="entry name" value="Winged helix-like DNA-binding domain superfamily/Winged helix DNA-binding domain"/>
    <property type="match status" value="1"/>
</dbReference>
<name>A0ABP7XDX9_9ACTN</name>
<dbReference type="InterPro" id="IPR036388">
    <property type="entry name" value="WH-like_DNA-bd_sf"/>
</dbReference>
<dbReference type="NCBIfam" id="TIGR03298">
    <property type="entry name" value="argP"/>
    <property type="match status" value="1"/>
</dbReference>
<dbReference type="InterPro" id="IPR050176">
    <property type="entry name" value="LTTR"/>
</dbReference>